<name>A0A2J6WEM5_9BACT</name>
<gene>
    <name evidence="1" type="ORF">C0189_02705</name>
</gene>
<dbReference type="Proteomes" id="UP000237040">
    <property type="component" value="Unassembled WGS sequence"/>
</dbReference>
<dbReference type="EMBL" id="PNIL01000040">
    <property type="protein sequence ID" value="PMP67634.1"/>
    <property type="molecule type" value="Genomic_DNA"/>
</dbReference>
<evidence type="ECO:0000313" key="1">
    <source>
        <dbReference type="EMBL" id="PMP67634.1"/>
    </source>
</evidence>
<accession>A0A2J6WEM5</accession>
<protein>
    <submittedName>
        <fullName evidence="1">Uncharacterized protein</fullName>
    </submittedName>
</protein>
<comment type="caution">
    <text evidence="1">The sequence shown here is derived from an EMBL/GenBank/DDBJ whole genome shotgun (WGS) entry which is preliminary data.</text>
</comment>
<dbReference type="RefSeq" id="WP_424597161.1">
    <property type="nucleotide sequence ID" value="NZ_JBNATC010000029.1"/>
</dbReference>
<proteinExistence type="predicted"/>
<reference evidence="1 2" key="1">
    <citation type="submission" date="2018-01" db="EMBL/GenBank/DDBJ databases">
        <title>Metagenomic assembled genomes from two thermal pools in the Uzon Caldera, Kamchatka, Russia.</title>
        <authorList>
            <person name="Wilkins L."/>
            <person name="Ettinger C."/>
        </authorList>
    </citation>
    <scope>NUCLEOTIDE SEQUENCE [LARGE SCALE GENOMIC DNA]</scope>
    <source>
        <strain evidence="1">ZAV-07</strain>
    </source>
</reference>
<dbReference type="AlphaFoldDB" id="A0A2J6WEM5"/>
<sequence>MLTWKQSLEDLVEFPSWNWDHPFDSAKDFVKSIPTNFAISVVIGGHSVENTVVRVDGVDIMNYKTGEIYYSNRLQWYNNYTLRDTENVTSKTFELDRSDIPVEDVRIFVWLTIQKSVTVNYMEHVFTIEKTGCDF</sequence>
<organism evidence="1 2">
    <name type="scientific">Caldisericum exile</name>
    <dbReference type="NCBI Taxonomy" id="693075"/>
    <lineage>
        <taxon>Bacteria</taxon>
        <taxon>Pseudomonadati</taxon>
        <taxon>Caldisericota/Cryosericota group</taxon>
        <taxon>Caldisericota</taxon>
        <taxon>Caldisericia</taxon>
        <taxon>Caldisericales</taxon>
        <taxon>Caldisericaceae</taxon>
        <taxon>Caldisericum</taxon>
    </lineage>
</organism>
<evidence type="ECO:0000313" key="2">
    <source>
        <dbReference type="Proteomes" id="UP000237040"/>
    </source>
</evidence>